<evidence type="ECO:0000256" key="1">
    <source>
        <dbReference type="SAM" id="MobiDB-lite"/>
    </source>
</evidence>
<feature type="transmembrane region" description="Helical" evidence="2">
    <location>
        <begin position="59"/>
        <end position="79"/>
    </location>
</feature>
<keyword evidence="2" id="KW-0812">Transmembrane</keyword>
<dbReference type="Proteomes" id="UP000699462">
    <property type="component" value="Unassembled WGS sequence"/>
</dbReference>
<gene>
    <name evidence="3" type="ORF">P879_00398</name>
</gene>
<keyword evidence="4" id="KW-1185">Reference proteome</keyword>
<evidence type="ECO:0000313" key="3">
    <source>
        <dbReference type="EMBL" id="KAF8572443.1"/>
    </source>
</evidence>
<protein>
    <submittedName>
        <fullName evidence="3">Uncharacterized protein</fullName>
    </submittedName>
</protein>
<feature type="compositionally biased region" description="Low complexity" evidence="1">
    <location>
        <begin position="126"/>
        <end position="143"/>
    </location>
</feature>
<organism evidence="3 4">
    <name type="scientific">Paragonimus westermani</name>
    <dbReference type="NCBI Taxonomy" id="34504"/>
    <lineage>
        <taxon>Eukaryota</taxon>
        <taxon>Metazoa</taxon>
        <taxon>Spiralia</taxon>
        <taxon>Lophotrochozoa</taxon>
        <taxon>Platyhelminthes</taxon>
        <taxon>Trematoda</taxon>
        <taxon>Digenea</taxon>
        <taxon>Plagiorchiida</taxon>
        <taxon>Troglotremata</taxon>
        <taxon>Troglotrematidae</taxon>
        <taxon>Paragonimus</taxon>
    </lineage>
</organism>
<reference evidence="3 4" key="1">
    <citation type="submission" date="2019-07" db="EMBL/GenBank/DDBJ databases">
        <title>Annotation for the trematode Paragonimus westermani.</title>
        <authorList>
            <person name="Choi Y.-J."/>
        </authorList>
    </citation>
    <scope>NUCLEOTIDE SEQUENCE [LARGE SCALE GENOMIC DNA]</scope>
    <source>
        <strain evidence="3">180907_Pwestermani</strain>
    </source>
</reference>
<sequence>MSLKIVSFLHSVYLLSVDLSNRKVKRAVRTLQPLAAPPICIAIHILWLDEPMHADHVWIASLVLISLASFLNAIPNRFLKAAAKAVRRNRSPKTQNPSNKRGRSSAKNSANNAPQQPATNLLNPVAPQSGPSAGSRPGSASTSQTHSTGVIARTRDRLSNRLLRASSLAPATAPE</sequence>
<keyword evidence="2" id="KW-0472">Membrane</keyword>
<feature type="transmembrane region" description="Helical" evidence="2">
    <location>
        <begin position="30"/>
        <end position="47"/>
    </location>
</feature>
<dbReference type="OrthoDB" id="10062838at2759"/>
<name>A0A8T0DXL6_9TREM</name>
<dbReference type="AlphaFoldDB" id="A0A8T0DXL6"/>
<feature type="compositionally biased region" description="Polar residues" evidence="1">
    <location>
        <begin position="92"/>
        <end position="122"/>
    </location>
</feature>
<dbReference type="EMBL" id="JTDF01000032">
    <property type="protein sequence ID" value="KAF8572443.1"/>
    <property type="molecule type" value="Genomic_DNA"/>
</dbReference>
<comment type="caution">
    <text evidence="3">The sequence shown here is derived from an EMBL/GenBank/DDBJ whole genome shotgun (WGS) entry which is preliminary data.</text>
</comment>
<accession>A0A8T0DXL6</accession>
<feature type="region of interest" description="Disordered" evidence="1">
    <location>
        <begin position="85"/>
        <end position="175"/>
    </location>
</feature>
<keyword evidence="2" id="KW-1133">Transmembrane helix</keyword>
<feature type="compositionally biased region" description="Low complexity" evidence="1">
    <location>
        <begin position="160"/>
        <end position="175"/>
    </location>
</feature>
<evidence type="ECO:0000313" key="4">
    <source>
        <dbReference type="Proteomes" id="UP000699462"/>
    </source>
</evidence>
<evidence type="ECO:0000256" key="2">
    <source>
        <dbReference type="SAM" id="Phobius"/>
    </source>
</evidence>
<proteinExistence type="predicted"/>